<dbReference type="InterPro" id="IPR047187">
    <property type="entry name" value="SF1_C_Upf1"/>
</dbReference>
<dbReference type="CDD" id="cd21400">
    <property type="entry name" value="ZBD_UPF1-like"/>
    <property type="match status" value="1"/>
</dbReference>
<dbReference type="Gene3D" id="3.40.50.300">
    <property type="entry name" value="P-loop containing nucleotide triphosphate hydrolases"/>
    <property type="match status" value="2"/>
</dbReference>
<dbReference type="SUPFAM" id="SSF52540">
    <property type="entry name" value="P-loop containing nucleoside triphosphate hydrolases"/>
    <property type="match status" value="1"/>
</dbReference>
<dbReference type="Gene3D" id="2.40.30.230">
    <property type="match status" value="1"/>
</dbReference>
<evidence type="ECO:0000256" key="5">
    <source>
        <dbReference type="ARBA" id="ARBA00022723"/>
    </source>
</evidence>
<gene>
    <name evidence="15" type="ORF">FWK35_00009238</name>
</gene>
<dbReference type="CDD" id="cd18039">
    <property type="entry name" value="DEXXQc_UPF1"/>
    <property type="match status" value="1"/>
</dbReference>
<dbReference type="GO" id="GO:0003724">
    <property type="term" value="F:RNA helicase activity"/>
    <property type="evidence" value="ECO:0007669"/>
    <property type="project" value="InterPro"/>
</dbReference>
<feature type="region of interest" description="C4" evidence="12">
    <location>
        <begin position="164"/>
        <end position="194"/>
    </location>
</feature>
<evidence type="ECO:0000256" key="4">
    <source>
        <dbReference type="ARBA" id="ARBA00022490"/>
    </source>
</evidence>
<reference evidence="15 16" key="1">
    <citation type="submission" date="2019-08" db="EMBL/GenBank/DDBJ databases">
        <title>Whole genome of Aphis craccivora.</title>
        <authorList>
            <person name="Voronova N.V."/>
            <person name="Shulinski R.S."/>
            <person name="Bandarenka Y.V."/>
            <person name="Zhorov D.G."/>
            <person name="Warner D."/>
        </authorList>
    </citation>
    <scope>NUCLEOTIDE SEQUENCE [LARGE SCALE GENOMIC DNA]</scope>
    <source>
        <strain evidence="15">180601</strain>
        <tissue evidence="15">Whole Body</tissue>
    </source>
</reference>
<dbReference type="GO" id="GO:0003678">
    <property type="term" value="F:DNA helicase activity"/>
    <property type="evidence" value="ECO:0007669"/>
    <property type="project" value="UniProtKB-EC"/>
</dbReference>
<dbReference type="PANTHER" id="PTHR10887:SF364">
    <property type="entry name" value="REGULATOR OF NONSENSE TRANSCRIPTS 1"/>
    <property type="match status" value="1"/>
</dbReference>
<evidence type="ECO:0000256" key="8">
    <source>
        <dbReference type="ARBA" id="ARBA00022801"/>
    </source>
</evidence>
<keyword evidence="8" id="KW-0378">Hydrolase</keyword>
<organism evidence="15 16">
    <name type="scientific">Aphis craccivora</name>
    <name type="common">Cowpea aphid</name>
    <dbReference type="NCBI Taxonomy" id="307492"/>
    <lineage>
        <taxon>Eukaryota</taxon>
        <taxon>Metazoa</taxon>
        <taxon>Ecdysozoa</taxon>
        <taxon>Arthropoda</taxon>
        <taxon>Hexapoda</taxon>
        <taxon>Insecta</taxon>
        <taxon>Pterygota</taxon>
        <taxon>Neoptera</taxon>
        <taxon>Paraneoptera</taxon>
        <taxon>Hemiptera</taxon>
        <taxon>Sternorrhyncha</taxon>
        <taxon>Aphidomorpha</taxon>
        <taxon>Aphidoidea</taxon>
        <taxon>Aphididae</taxon>
        <taxon>Aphidini</taxon>
        <taxon>Aphis</taxon>
        <taxon>Aphis</taxon>
    </lineage>
</organism>
<accession>A0A6G0Z3J6</accession>
<dbReference type="EC" id="3.6.4.12" evidence="3"/>
<keyword evidence="16" id="KW-1185">Reference proteome</keyword>
<dbReference type="CDD" id="cd21407">
    <property type="entry name" value="1B_UPF1-like"/>
    <property type="match status" value="1"/>
</dbReference>
<protein>
    <recommendedName>
        <fullName evidence="3">DNA helicase</fullName>
        <ecNumber evidence="3">3.6.4.12</ecNumber>
    </recommendedName>
</protein>
<evidence type="ECO:0000313" key="15">
    <source>
        <dbReference type="EMBL" id="KAF0765009.1"/>
    </source>
</evidence>
<dbReference type="InterPro" id="IPR045055">
    <property type="entry name" value="DNA2/NAM7-like"/>
</dbReference>
<keyword evidence="5 12" id="KW-0479">Metal-binding</keyword>
<dbReference type="CDD" id="cd18808">
    <property type="entry name" value="SF1_C_Upf1"/>
    <property type="match status" value="1"/>
</dbReference>
<feature type="domain" description="Upf1" evidence="14">
    <location>
        <begin position="96"/>
        <end position="253"/>
    </location>
</feature>
<dbReference type="Proteomes" id="UP000478052">
    <property type="component" value="Unassembled WGS sequence"/>
</dbReference>
<keyword evidence="10 12" id="KW-0862">Zinc</keyword>
<feature type="region of interest" description="Disordered" evidence="13">
    <location>
        <begin position="1004"/>
        <end position="1080"/>
    </location>
</feature>
<keyword evidence="11" id="KW-0067">ATP-binding</keyword>
<keyword evidence="7 12" id="KW-0863">Zinc-finger</keyword>
<dbReference type="InterPro" id="IPR018999">
    <property type="entry name" value="UPF1_CH/ZBD"/>
</dbReference>
<name>A0A6G0Z3J6_APHCR</name>
<comment type="caution">
    <text evidence="15">The sequence shown here is derived from an EMBL/GenBank/DDBJ whole genome shotgun (WGS) entry which is preliminary data.</text>
</comment>
<proteinExistence type="inferred from homology"/>
<evidence type="ECO:0000256" key="10">
    <source>
        <dbReference type="ARBA" id="ARBA00022833"/>
    </source>
</evidence>
<dbReference type="Pfam" id="PF13086">
    <property type="entry name" value="AAA_11"/>
    <property type="match status" value="1"/>
</dbReference>
<dbReference type="Pfam" id="PF18141">
    <property type="entry name" value="UPF1_1B_dom"/>
    <property type="match status" value="1"/>
</dbReference>
<dbReference type="OrthoDB" id="6513042at2759"/>
<dbReference type="InterPro" id="IPR041677">
    <property type="entry name" value="DNA2/NAM7_AAA_11"/>
</dbReference>
<evidence type="ECO:0000256" key="12">
    <source>
        <dbReference type="PROSITE-ProRule" id="PRU01341"/>
    </source>
</evidence>
<dbReference type="GO" id="GO:0016787">
    <property type="term" value="F:hydrolase activity"/>
    <property type="evidence" value="ECO:0007669"/>
    <property type="project" value="UniProtKB-KW"/>
</dbReference>
<dbReference type="FunFam" id="3.40.50.300:FF:000097">
    <property type="entry name" value="Regulator of nonsense transcripts 1"/>
    <property type="match status" value="1"/>
</dbReference>
<evidence type="ECO:0000259" key="14">
    <source>
        <dbReference type="PROSITE" id="PS51997"/>
    </source>
</evidence>
<feature type="compositionally biased region" description="Polar residues" evidence="13">
    <location>
        <begin position="1025"/>
        <end position="1080"/>
    </location>
</feature>
<evidence type="ECO:0000256" key="3">
    <source>
        <dbReference type="ARBA" id="ARBA00012551"/>
    </source>
</evidence>
<keyword evidence="9" id="KW-0347">Helicase</keyword>
<dbReference type="InterPro" id="IPR041679">
    <property type="entry name" value="DNA2/NAM7-like_C"/>
</dbReference>
<evidence type="ECO:0000256" key="13">
    <source>
        <dbReference type="SAM" id="MobiDB-lite"/>
    </source>
</evidence>
<dbReference type="GO" id="GO:0005737">
    <property type="term" value="C:cytoplasm"/>
    <property type="evidence" value="ECO:0007669"/>
    <property type="project" value="UniProtKB-SubCell"/>
</dbReference>
<feature type="region of interest" description="C3H" evidence="12">
    <location>
        <begin position="104"/>
        <end position="136"/>
    </location>
</feature>
<feature type="compositionally biased region" description="Polar residues" evidence="13">
    <location>
        <begin position="1004"/>
        <end position="1016"/>
    </location>
</feature>
<dbReference type="InterPro" id="IPR027417">
    <property type="entry name" value="P-loop_NTPase"/>
</dbReference>
<sequence>MSVDTYGPSSQNLTFLETEEADMIGADTQGSEFEFTDFTLPSQSQPPMSQLDSSSSTHRMQLLSNKTDKDDSNVITVTKKIGELQFEDEEEDSFFTKELPYYACKYCGIHDPGCVVMCNICKKWFCNGRGNTSGSHIINHLVRAKHKEVTLHKDGPLGETVLECYSCGVKNVFVLGFIPAKADSVVILLCRQPCSTQNALKDMNWDQEQWKPLIADRCFLTWLVKVPNDTDQLRSRHVSATQIAKLEELWKDNNEATINDLDKPGVDEEPQIVLLRYEDGFQYQNVFGPLVKLEADYDKRLKESQTQENITVRWDVGLNKKAIAYFHLAKTDGDMRLMHGDELRLRLTGENPWAGIGHVIKIPDNYGEDVGLELKINNGVPTEITSNYVVDFIWKSTSFDRMQCSLKRFATDESSVSSYIYHRLLGHEFDDLMFRSHMPKHFSAPNLPDLNRSQVYAVKHAVQRPLSLIQGPPGTGKTVTSATIVYQLVKINGGPVLVCAPSNIAVDQLTEKIHRTGLKVVRVCAKSREAIDSPVSFLALHNQVRKMSCNVELQKFQQLKDETGELSMADEKRYRALKKAAERELLKAADVICTTCVGAGDPRLVRFKFHSILIDESMQATEPECMVPVVLGVKQLILVGDHCQLGPVVMCKKAARAGLSQSLFERLVVLGIRPFRLEVQYRMHPELSRFPSNFFYEGSLQNGVCADDRKLSKIEFPWPVADKPMLFYVTQGQEEIAGSGTSYLNRTEAANVEKIATRFLRCGVKPDQIGIITPYEGQRAYLVQYMQYQAPLPAKVYQEIEIASVDAFQGREKDLIIMSCVRSNEHQGIGFLNDPRRLNVALTRAKYGILIVGNPKVLSKQQLWNHLLNYYKANNVLVEGPLNNLKESLIQLSKPKQLVNAANPGSHFMTTHMYDAREALIPGSVYDRSNQGNVPNSHGTPQYFPRPGPGPAVGMGLDLYTRNHDPLTFITPDSRSQPQIGGIPVGMVMNMNSMAPRFFNQQSVQNRQNIRTNRLPMTSGRLKTKPNQKNQKSNGVNASPLSQAVTQDVSQPYSQNMSQSMSQPGFSLSQPGLSQPDLSQDSYMMGEFHSQMDGLLSQDSTYQGDRTVTSFYNPPNTFNLIEDIYNGQVHSMSTWERLIGADISKEKRIFLLLSVVCGHHEQQMLAH</sequence>
<dbReference type="GO" id="GO:0000184">
    <property type="term" value="P:nuclear-transcribed mRNA catabolic process, nonsense-mediated decay"/>
    <property type="evidence" value="ECO:0007669"/>
    <property type="project" value="InterPro"/>
</dbReference>
<dbReference type="GO" id="GO:0005524">
    <property type="term" value="F:ATP binding"/>
    <property type="evidence" value="ECO:0007669"/>
    <property type="project" value="UniProtKB-KW"/>
</dbReference>
<feature type="region of interest" description="CC/SHH/C" evidence="12">
    <location>
        <begin position="118"/>
        <end position="146"/>
    </location>
</feature>
<keyword evidence="6" id="KW-0547">Nucleotide-binding</keyword>
<dbReference type="Pfam" id="PF09416">
    <property type="entry name" value="UPF1_Zn_bind"/>
    <property type="match status" value="1"/>
</dbReference>
<comment type="similarity">
    <text evidence="2">Belongs to the DNA2/NAM7 helicase family.</text>
</comment>
<evidence type="ECO:0000256" key="9">
    <source>
        <dbReference type="ARBA" id="ARBA00022806"/>
    </source>
</evidence>
<dbReference type="InterPro" id="IPR040812">
    <property type="entry name" value="UPF1_1B_dom"/>
</dbReference>
<dbReference type="EMBL" id="VUJU01001502">
    <property type="protein sequence ID" value="KAF0765009.1"/>
    <property type="molecule type" value="Genomic_DNA"/>
</dbReference>
<dbReference type="AlphaFoldDB" id="A0A6G0Z3J6"/>
<comment type="subcellular location">
    <subcellularLocation>
        <location evidence="1">Cytoplasm</location>
    </subcellularLocation>
</comment>
<dbReference type="Gene3D" id="6.10.140.1240">
    <property type="match status" value="1"/>
</dbReference>
<evidence type="ECO:0000256" key="11">
    <source>
        <dbReference type="ARBA" id="ARBA00022840"/>
    </source>
</evidence>
<dbReference type="Pfam" id="PF13087">
    <property type="entry name" value="AAA_12"/>
    <property type="match status" value="1"/>
</dbReference>
<feature type="region of interest" description="Disordered" evidence="13">
    <location>
        <begin position="39"/>
        <end position="59"/>
    </location>
</feature>
<dbReference type="GO" id="GO:0003677">
    <property type="term" value="F:DNA binding"/>
    <property type="evidence" value="ECO:0007669"/>
    <property type="project" value="InterPro"/>
</dbReference>
<dbReference type="GO" id="GO:0008270">
    <property type="term" value="F:zinc ion binding"/>
    <property type="evidence" value="ECO:0007669"/>
    <property type="project" value="UniProtKB-UniRule"/>
</dbReference>
<keyword evidence="4" id="KW-0963">Cytoplasm</keyword>
<dbReference type="Pfam" id="PF04851">
    <property type="entry name" value="ResIII"/>
    <property type="match status" value="1"/>
</dbReference>
<evidence type="ECO:0000256" key="1">
    <source>
        <dbReference type="ARBA" id="ARBA00004496"/>
    </source>
</evidence>
<evidence type="ECO:0000256" key="7">
    <source>
        <dbReference type="ARBA" id="ARBA00022771"/>
    </source>
</evidence>
<evidence type="ECO:0000256" key="2">
    <source>
        <dbReference type="ARBA" id="ARBA00007913"/>
    </source>
</evidence>
<dbReference type="GO" id="GO:0003723">
    <property type="term" value="F:RNA binding"/>
    <property type="evidence" value="ECO:0007669"/>
    <property type="project" value="InterPro"/>
</dbReference>
<dbReference type="PANTHER" id="PTHR10887">
    <property type="entry name" value="DNA2/NAM7 HELICASE FAMILY"/>
    <property type="match status" value="1"/>
</dbReference>
<dbReference type="PROSITE" id="PS51997">
    <property type="entry name" value="UPF1_CH_RICH"/>
    <property type="match status" value="1"/>
</dbReference>
<dbReference type="InterPro" id="IPR006935">
    <property type="entry name" value="Helicase/UvrB_N"/>
</dbReference>
<evidence type="ECO:0000256" key="6">
    <source>
        <dbReference type="ARBA" id="ARBA00022741"/>
    </source>
</evidence>
<evidence type="ECO:0000313" key="16">
    <source>
        <dbReference type="Proteomes" id="UP000478052"/>
    </source>
</evidence>